<reference evidence="1 2" key="1">
    <citation type="submission" date="2020-08" db="EMBL/GenBank/DDBJ databases">
        <title>Genome public.</title>
        <authorList>
            <person name="Liu C."/>
            <person name="Sun Q."/>
        </authorList>
    </citation>
    <scope>NUCLEOTIDE SEQUENCE [LARGE SCALE GENOMIC DNA]</scope>
    <source>
        <strain evidence="1 2">NSJ-6</strain>
    </source>
</reference>
<dbReference type="Proteomes" id="UP000596929">
    <property type="component" value="Unassembled WGS sequence"/>
</dbReference>
<sequence>MEIKIRGISKAAVSSIDEKAKDLGYKSRNEFLKVYLEREFLLLDKIKEHDSQYNILFEKMLKQLEYNTLVLDKFCNENLIDLEETIKKDRLQEE</sequence>
<accession>A0ABR7DGK1</accession>
<dbReference type="RefSeq" id="WP_186860782.1">
    <property type="nucleotide sequence ID" value="NZ_JACOOO010000040.1"/>
</dbReference>
<evidence type="ECO:0008006" key="3">
    <source>
        <dbReference type="Google" id="ProtNLM"/>
    </source>
</evidence>
<evidence type="ECO:0000313" key="2">
    <source>
        <dbReference type="Proteomes" id="UP000596929"/>
    </source>
</evidence>
<gene>
    <name evidence="1" type="ORF">H8S20_16595</name>
</gene>
<organism evidence="1 2">
    <name type="scientific">Clostridium hominis</name>
    <dbReference type="NCBI Taxonomy" id="2763036"/>
    <lineage>
        <taxon>Bacteria</taxon>
        <taxon>Bacillati</taxon>
        <taxon>Bacillota</taxon>
        <taxon>Clostridia</taxon>
        <taxon>Eubacteriales</taxon>
        <taxon>Clostridiaceae</taxon>
        <taxon>Clostridium</taxon>
    </lineage>
</organism>
<comment type="caution">
    <text evidence="1">The sequence shown here is derived from an EMBL/GenBank/DDBJ whole genome shotgun (WGS) entry which is preliminary data.</text>
</comment>
<dbReference type="EMBL" id="JACOOO010000040">
    <property type="protein sequence ID" value="MBC5630478.1"/>
    <property type="molecule type" value="Genomic_DNA"/>
</dbReference>
<protein>
    <recommendedName>
        <fullName evidence="3">Ribbon-helix-helix protein CopG domain-containing protein</fullName>
    </recommendedName>
</protein>
<name>A0ABR7DGK1_9CLOT</name>
<proteinExistence type="predicted"/>
<keyword evidence="2" id="KW-1185">Reference proteome</keyword>
<evidence type="ECO:0000313" key="1">
    <source>
        <dbReference type="EMBL" id="MBC5630478.1"/>
    </source>
</evidence>